<evidence type="ECO:0000313" key="2">
    <source>
        <dbReference type="Proteomes" id="UP000824540"/>
    </source>
</evidence>
<dbReference type="EMBL" id="JAFBMS010000069">
    <property type="protein sequence ID" value="KAG9338316.1"/>
    <property type="molecule type" value="Genomic_DNA"/>
</dbReference>
<protein>
    <submittedName>
        <fullName evidence="1">Uncharacterized protein</fullName>
    </submittedName>
</protein>
<dbReference type="AlphaFoldDB" id="A0A8T2NEX1"/>
<evidence type="ECO:0000313" key="1">
    <source>
        <dbReference type="EMBL" id="KAG9338316.1"/>
    </source>
</evidence>
<proteinExistence type="predicted"/>
<sequence length="97" mass="10383">MRPNQTGWCRQGICAQLPLTPPPPPVFLHQPAFLISFLLCLDLGSANQYNTSLLLPRTSYFSSLRKPSTICSCAAPSPASSCVSRRAVVMSSSPGST</sequence>
<name>A0A8T2NEX1_9TELE</name>
<accession>A0A8T2NEX1</accession>
<organism evidence="1 2">
    <name type="scientific">Albula glossodonta</name>
    <name type="common">roundjaw bonefish</name>
    <dbReference type="NCBI Taxonomy" id="121402"/>
    <lineage>
        <taxon>Eukaryota</taxon>
        <taxon>Metazoa</taxon>
        <taxon>Chordata</taxon>
        <taxon>Craniata</taxon>
        <taxon>Vertebrata</taxon>
        <taxon>Euteleostomi</taxon>
        <taxon>Actinopterygii</taxon>
        <taxon>Neopterygii</taxon>
        <taxon>Teleostei</taxon>
        <taxon>Albuliformes</taxon>
        <taxon>Albulidae</taxon>
        <taxon>Albula</taxon>
    </lineage>
</organism>
<dbReference type="Proteomes" id="UP000824540">
    <property type="component" value="Unassembled WGS sequence"/>
</dbReference>
<comment type="caution">
    <text evidence="1">The sequence shown here is derived from an EMBL/GenBank/DDBJ whole genome shotgun (WGS) entry which is preliminary data.</text>
</comment>
<reference evidence="1" key="1">
    <citation type="thesis" date="2021" institute="BYU ScholarsArchive" country="Provo, UT, USA">
        <title>Applications of and Algorithms for Genome Assembly and Genomic Analyses with an Emphasis on Marine Teleosts.</title>
        <authorList>
            <person name="Pickett B.D."/>
        </authorList>
    </citation>
    <scope>NUCLEOTIDE SEQUENCE</scope>
    <source>
        <strain evidence="1">HI-2016</strain>
    </source>
</reference>
<gene>
    <name evidence="1" type="ORF">JZ751_025987</name>
</gene>
<keyword evidence="2" id="KW-1185">Reference proteome</keyword>